<reference evidence="3 4" key="1">
    <citation type="journal article" date="2019" name="Sci. Rep.">
        <title>A high-quality genome of Eragrostis curvula grass provides insights into Poaceae evolution and supports new strategies to enhance forage quality.</title>
        <authorList>
            <person name="Carballo J."/>
            <person name="Santos B.A.C.M."/>
            <person name="Zappacosta D."/>
            <person name="Garbus I."/>
            <person name="Selva J.P."/>
            <person name="Gallo C.A."/>
            <person name="Diaz A."/>
            <person name="Albertini E."/>
            <person name="Caccamo M."/>
            <person name="Echenique V."/>
        </authorList>
    </citation>
    <scope>NUCLEOTIDE SEQUENCE [LARGE SCALE GENOMIC DNA]</scope>
    <source>
        <strain evidence="4">cv. Victoria</strain>
        <tissue evidence="3">Leaf</tissue>
    </source>
</reference>
<keyword evidence="2" id="KW-0472">Membrane</keyword>
<feature type="transmembrane region" description="Helical" evidence="2">
    <location>
        <begin position="223"/>
        <end position="244"/>
    </location>
</feature>
<sequence>MAAFDAAAAPAPRHRCCPRPRTSDACSTPPPSRRGVGHIGCARCGADGRHSPALYVAAEAGGEELVRILLPLYDFEGATVCSRLDLDTLHVAAKQGRNGEGGTGARPAPERRRGRGRGRACGGSAAGRGGARAEWEGTRKKKDMHSHDGFAHGSDPILRCELQESKNGCSTRFTMPRVGDPNASLDRVGLELGYLACIAAGCYLNGANYFSMRENGASYLGHALLQVGVFFMGCSSMYLALDTINSSYARPRRRN</sequence>
<comment type="caution">
    <text evidence="3">The sequence shown here is derived from an EMBL/GenBank/DDBJ whole genome shotgun (WGS) entry which is preliminary data.</text>
</comment>
<evidence type="ECO:0000256" key="1">
    <source>
        <dbReference type="SAM" id="MobiDB-lite"/>
    </source>
</evidence>
<feature type="non-terminal residue" evidence="3">
    <location>
        <position position="1"/>
    </location>
</feature>
<dbReference type="AlphaFoldDB" id="A0A5J9W6S1"/>
<feature type="compositionally biased region" description="Gly residues" evidence="1">
    <location>
        <begin position="119"/>
        <end position="130"/>
    </location>
</feature>
<feature type="compositionally biased region" description="Low complexity" evidence="1">
    <location>
        <begin position="1"/>
        <end position="11"/>
    </location>
</feature>
<organism evidence="3 4">
    <name type="scientific">Eragrostis curvula</name>
    <name type="common">weeping love grass</name>
    <dbReference type="NCBI Taxonomy" id="38414"/>
    <lineage>
        <taxon>Eukaryota</taxon>
        <taxon>Viridiplantae</taxon>
        <taxon>Streptophyta</taxon>
        <taxon>Embryophyta</taxon>
        <taxon>Tracheophyta</taxon>
        <taxon>Spermatophyta</taxon>
        <taxon>Magnoliopsida</taxon>
        <taxon>Liliopsida</taxon>
        <taxon>Poales</taxon>
        <taxon>Poaceae</taxon>
        <taxon>PACMAD clade</taxon>
        <taxon>Chloridoideae</taxon>
        <taxon>Eragrostideae</taxon>
        <taxon>Eragrostidinae</taxon>
        <taxon>Eragrostis</taxon>
    </lineage>
</organism>
<keyword evidence="2" id="KW-1133">Transmembrane helix</keyword>
<evidence type="ECO:0000313" key="3">
    <source>
        <dbReference type="EMBL" id="TVU44392.1"/>
    </source>
</evidence>
<feature type="region of interest" description="Disordered" evidence="1">
    <location>
        <begin position="95"/>
        <end position="148"/>
    </location>
</feature>
<dbReference type="Gramene" id="TVU44392">
    <property type="protein sequence ID" value="TVU44392"/>
    <property type="gene ID" value="EJB05_03831"/>
</dbReference>
<dbReference type="OrthoDB" id="1712821at2759"/>
<dbReference type="Proteomes" id="UP000324897">
    <property type="component" value="Chromosome 5"/>
</dbReference>
<accession>A0A5J9W6S1</accession>
<keyword evidence="4" id="KW-1185">Reference proteome</keyword>
<proteinExistence type="predicted"/>
<keyword evidence="2" id="KW-0812">Transmembrane</keyword>
<gene>
    <name evidence="3" type="ORF">EJB05_03831</name>
</gene>
<name>A0A5J9W6S1_9POAL</name>
<evidence type="ECO:0008006" key="5">
    <source>
        <dbReference type="Google" id="ProtNLM"/>
    </source>
</evidence>
<evidence type="ECO:0000256" key="2">
    <source>
        <dbReference type="SAM" id="Phobius"/>
    </source>
</evidence>
<dbReference type="EMBL" id="RWGY01000004">
    <property type="protein sequence ID" value="TVU44392.1"/>
    <property type="molecule type" value="Genomic_DNA"/>
</dbReference>
<feature type="region of interest" description="Disordered" evidence="1">
    <location>
        <begin position="1"/>
        <end position="32"/>
    </location>
</feature>
<evidence type="ECO:0000313" key="4">
    <source>
        <dbReference type="Proteomes" id="UP000324897"/>
    </source>
</evidence>
<protein>
    <recommendedName>
        <fullName evidence="5">PGG domain-containing protein</fullName>
    </recommendedName>
</protein>